<feature type="domain" description="DUF306" evidence="2">
    <location>
        <begin position="156"/>
        <end position="255"/>
    </location>
</feature>
<sequence length="267" mass="26702">MRRPAALLPLLGVVLFLAGCGDTAAGDDGDGSGATGGGDSGALAGRTFVSTEDVGIPGGGPLNLQFTDDGRLLASAGCNSANGPVSLDGGRLGTGGGLAMTEMGCPGERMDADQWLSDLLAAEPTWELADANTFVLTAGELVISLTDLEVVEPPVELTGRQWDVDGLTDGEVASSMPAGFAAHLRFDDGAVTGHTGCNELSGTATVDGDAVTFADIVVSDAACADGAAYVQDIVLQVLTGEARFEITGNRLSLEAPSGFGLQAVAAA</sequence>
<evidence type="ECO:0000256" key="1">
    <source>
        <dbReference type="SAM" id="SignalP"/>
    </source>
</evidence>
<comment type="caution">
    <text evidence="3">The sequence shown here is derived from an EMBL/GenBank/DDBJ whole genome shotgun (WGS) entry which is preliminary data.</text>
</comment>
<keyword evidence="1" id="KW-0732">Signal</keyword>
<keyword evidence="3" id="KW-0346">Stress response</keyword>
<dbReference type="InterPro" id="IPR005184">
    <property type="entry name" value="DUF306_Meta_HslJ"/>
</dbReference>
<dbReference type="InterPro" id="IPR053147">
    <property type="entry name" value="Hsp_HslJ-like"/>
</dbReference>
<evidence type="ECO:0000313" key="3">
    <source>
        <dbReference type="EMBL" id="MBB5786931.1"/>
    </source>
</evidence>
<proteinExistence type="predicted"/>
<evidence type="ECO:0000313" key="4">
    <source>
        <dbReference type="Proteomes" id="UP000542813"/>
    </source>
</evidence>
<dbReference type="EMBL" id="JACHMM010000001">
    <property type="protein sequence ID" value="MBB5786931.1"/>
    <property type="molecule type" value="Genomic_DNA"/>
</dbReference>
<feature type="chain" id="PRO_5039377869" evidence="1">
    <location>
        <begin position="26"/>
        <end position="267"/>
    </location>
</feature>
<dbReference type="PANTHER" id="PTHR35535:SF2">
    <property type="entry name" value="DUF306 DOMAIN-CONTAINING PROTEIN"/>
    <property type="match status" value="1"/>
</dbReference>
<dbReference type="Gene3D" id="2.40.128.270">
    <property type="match status" value="2"/>
</dbReference>
<organism evidence="3 4">
    <name type="scientific">Jiangella mangrovi</name>
    <dbReference type="NCBI Taxonomy" id="1524084"/>
    <lineage>
        <taxon>Bacteria</taxon>
        <taxon>Bacillati</taxon>
        <taxon>Actinomycetota</taxon>
        <taxon>Actinomycetes</taxon>
        <taxon>Jiangellales</taxon>
        <taxon>Jiangellaceae</taxon>
        <taxon>Jiangella</taxon>
    </lineage>
</organism>
<gene>
    <name evidence="3" type="ORF">HD601_001506</name>
</gene>
<feature type="domain" description="DUF306" evidence="2">
    <location>
        <begin position="52"/>
        <end position="137"/>
    </location>
</feature>
<dbReference type="Pfam" id="PF03724">
    <property type="entry name" value="META"/>
    <property type="match status" value="2"/>
</dbReference>
<accession>A0A7W9GNL2</accession>
<dbReference type="InterPro" id="IPR038670">
    <property type="entry name" value="HslJ-like_sf"/>
</dbReference>
<protein>
    <submittedName>
        <fullName evidence="3">Heat shock protein HslJ</fullName>
    </submittedName>
</protein>
<dbReference type="RefSeq" id="WP_184820661.1">
    <property type="nucleotide sequence ID" value="NZ_JACHMM010000001.1"/>
</dbReference>
<dbReference type="PROSITE" id="PS51257">
    <property type="entry name" value="PROKAR_LIPOPROTEIN"/>
    <property type="match status" value="1"/>
</dbReference>
<evidence type="ECO:0000259" key="2">
    <source>
        <dbReference type="Pfam" id="PF03724"/>
    </source>
</evidence>
<name>A0A7W9GNL2_9ACTN</name>
<keyword evidence="4" id="KW-1185">Reference proteome</keyword>
<feature type="signal peptide" evidence="1">
    <location>
        <begin position="1"/>
        <end position="25"/>
    </location>
</feature>
<dbReference type="Proteomes" id="UP000542813">
    <property type="component" value="Unassembled WGS sequence"/>
</dbReference>
<dbReference type="AlphaFoldDB" id="A0A7W9GNL2"/>
<dbReference type="PANTHER" id="PTHR35535">
    <property type="entry name" value="HEAT SHOCK PROTEIN HSLJ"/>
    <property type="match status" value="1"/>
</dbReference>
<reference evidence="3 4" key="1">
    <citation type="submission" date="2020-08" db="EMBL/GenBank/DDBJ databases">
        <title>Sequencing the genomes of 1000 actinobacteria strains.</title>
        <authorList>
            <person name="Klenk H.-P."/>
        </authorList>
    </citation>
    <scope>NUCLEOTIDE SEQUENCE [LARGE SCALE GENOMIC DNA]</scope>
    <source>
        <strain evidence="3 4">DSM 102122</strain>
    </source>
</reference>